<dbReference type="Pfam" id="PF07534">
    <property type="entry name" value="TLD"/>
    <property type="match status" value="1"/>
</dbReference>
<organism evidence="3 4">
    <name type="scientific">Bugula neritina</name>
    <name type="common">Brown bryozoan</name>
    <name type="synonym">Sertularia neritina</name>
    <dbReference type="NCBI Taxonomy" id="10212"/>
    <lineage>
        <taxon>Eukaryota</taxon>
        <taxon>Metazoa</taxon>
        <taxon>Spiralia</taxon>
        <taxon>Lophotrochozoa</taxon>
        <taxon>Bryozoa</taxon>
        <taxon>Gymnolaemata</taxon>
        <taxon>Cheilostomatida</taxon>
        <taxon>Flustrina</taxon>
        <taxon>Buguloidea</taxon>
        <taxon>Bugulidae</taxon>
        <taxon>Bugula</taxon>
    </lineage>
</organism>
<comment type="caution">
    <text evidence="3">The sequence shown here is derived from an EMBL/GenBank/DDBJ whole genome shotgun (WGS) entry which is preliminary data.</text>
</comment>
<dbReference type="AlphaFoldDB" id="A0A7J7JLH5"/>
<feature type="domain" description="TLDc" evidence="2">
    <location>
        <begin position="1"/>
        <end position="53"/>
    </location>
</feature>
<evidence type="ECO:0000256" key="1">
    <source>
        <dbReference type="SAM" id="MobiDB-lite"/>
    </source>
</evidence>
<protein>
    <submittedName>
        <fullName evidence="3">TLDC1</fullName>
    </submittedName>
</protein>
<proteinExistence type="predicted"/>
<dbReference type="Proteomes" id="UP000593567">
    <property type="component" value="Unassembled WGS sequence"/>
</dbReference>
<feature type="region of interest" description="Disordered" evidence="1">
    <location>
        <begin position="61"/>
        <end position="115"/>
    </location>
</feature>
<evidence type="ECO:0000259" key="2">
    <source>
        <dbReference type="Pfam" id="PF07534"/>
    </source>
</evidence>
<feature type="compositionally biased region" description="Basic and acidic residues" evidence="1">
    <location>
        <begin position="92"/>
        <end position="101"/>
    </location>
</feature>
<dbReference type="InterPro" id="IPR006571">
    <property type="entry name" value="TLDc_dom"/>
</dbReference>
<reference evidence="3" key="1">
    <citation type="submission" date="2020-06" db="EMBL/GenBank/DDBJ databases">
        <title>Draft genome of Bugula neritina, a colonial animal packing powerful symbionts and potential medicines.</title>
        <authorList>
            <person name="Rayko M."/>
        </authorList>
    </citation>
    <scope>NUCLEOTIDE SEQUENCE [LARGE SCALE GENOMIC DNA]</scope>
    <source>
        <strain evidence="3">Kwan_BN1</strain>
    </source>
</reference>
<evidence type="ECO:0000313" key="3">
    <source>
        <dbReference type="EMBL" id="KAF6026511.1"/>
    </source>
</evidence>
<gene>
    <name evidence="3" type="ORF">EB796_015174</name>
</gene>
<name>A0A7J7JLH5_BUGNE</name>
<accession>A0A7J7JLH5</accession>
<dbReference type="EMBL" id="VXIV02002262">
    <property type="protein sequence ID" value="KAF6026511.1"/>
    <property type="molecule type" value="Genomic_DNA"/>
</dbReference>
<evidence type="ECO:0000313" key="4">
    <source>
        <dbReference type="Proteomes" id="UP000593567"/>
    </source>
</evidence>
<sequence>MGMGGQLDYFGLWLDCEYGKGHSMAKPLSTTYQSPTLSHVSEFTYTDLEVWRVSNIQEDLDEEAEKAEQGTTSILDSDPGAKALLEMVGKGHHSEGLRESDVAASNPEETELHTA</sequence>
<dbReference type="OrthoDB" id="289228at2759"/>
<keyword evidence="4" id="KW-1185">Reference proteome</keyword>